<dbReference type="PRINTS" id="PR00035">
    <property type="entry name" value="HTHGNTR"/>
</dbReference>
<gene>
    <name evidence="5" type="ORF">ACFSBK_03715</name>
</gene>
<dbReference type="InterPro" id="IPR036388">
    <property type="entry name" value="WH-like_DNA-bd_sf"/>
</dbReference>
<dbReference type="RefSeq" id="WP_058919360.1">
    <property type="nucleotide sequence ID" value="NZ_JBHSQC010000015.1"/>
</dbReference>
<evidence type="ECO:0000259" key="4">
    <source>
        <dbReference type="PROSITE" id="PS50949"/>
    </source>
</evidence>
<feature type="domain" description="HTH gntR-type" evidence="4">
    <location>
        <begin position="4"/>
        <end position="72"/>
    </location>
</feature>
<dbReference type="SMART" id="SM00345">
    <property type="entry name" value="HTH_GNTR"/>
    <property type="match status" value="1"/>
</dbReference>
<proteinExistence type="predicted"/>
<dbReference type="SUPFAM" id="SSF53822">
    <property type="entry name" value="Periplasmic binding protein-like I"/>
    <property type="match status" value="1"/>
</dbReference>
<evidence type="ECO:0000256" key="1">
    <source>
        <dbReference type="ARBA" id="ARBA00023015"/>
    </source>
</evidence>
<keyword evidence="3" id="KW-0804">Transcription</keyword>
<dbReference type="Gene3D" id="3.40.50.2300">
    <property type="match status" value="2"/>
</dbReference>
<dbReference type="Pfam" id="PF00392">
    <property type="entry name" value="GntR"/>
    <property type="match status" value="1"/>
</dbReference>
<protein>
    <submittedName>
        <fullName evidence="5">GntR family transcriptional regulator</fullName>
    </submittedName>
</protein>
<dbReference type="PANTHER" id="PTHR30146:SF150">
    <property type="entry name" value="ARABINOSE METABOLISM TRANSCRIPTIONAL REPRESSOR"/>
    <property type="match status" value="1"/>
</dbReference>
<dbReference type="InterPro" id="IPR028082">
    <property type="entry name" value="Peripla_BP_I"/>
</dbReference>
<comment type="caution">
    <text evidence="5">The sequence shown here is derived from an EMBL/GenBank/DDBJ whole genome shotgun (WGS) entry which is preliminary data.</text>
</comment>
<dbReference type="InterPro" id="IPR000524">
    <property type="entry name" value="Tscrpt_reg_HTH_GntR"/>
</dbReference>
<reference evidence="6" key="1">
    <citation type="journal article" date="2019" name="Int. J. Syst. Evol. Microbiol.">
        <title>The Global Catalogue of Microorganisms (GCM) 10K type strain sequencing project: providing services to taxonomists for standard genome sequencing and annotation.</title>
        <authorList>
            <consortium name="The Broad Institute Genomics Platform"/>
            <consortium name="The Broad Institute Genome Sequencing Center for Infectious Disease"/>
            <person name="Wu L."/>
            <person name="Ma J."/>
        </authorList>
    </citation>
    <scope>NUCLEOTIDE SEQUENCE [LARGE SCALE GENOMIC DNA]</scope>
    <source>
        <strain evidence="6">KCTC 42143</strain>
    </source>
</reference>
<name>A0ABW4NLT9_9LACT</name>
<dbReference type="EMBL" id="JBHUFF010000008">
    <property type="protein sequence ID" value="MFD1798970.1"/>
    <property type="molecule type" value="Genomic_DNA"/>
</dbReference>
<evidence type="ECO:0000313" key="5">
    <source>
        <dbReference type="EMBL" id="MFD1798970.1"/>
    </source>
</evidence>
<keyword evidence="2" id="KW-0238">DNA-binding</keyword>
<dbReference type="InterPro" id="IPR036390">
    <property type="entry name" value="WH_DNA-bd_sf"/>
</dbReference>
<accession>A0ABW4NLT9</accession>
<dbReference type="PANTHER" id="PTHR30146">
    <property type="entry name" value="LACI-RELATED TRANSCRIPTIONAL REPRESSOR"/>
    <property type="match status" value="1"/>
</dbReference>
<evidence type="ECO:0000256" key="2">
    <source>
        <dbReference type="ARBA" id="ARBA00023125"/>
    </source>
</evidence>
<dbReference type="Proteomes" id="UP001597285">
    <property type="component" value="Unassembled WGS sequence"/>
</dbReference>
<evidence type="ECO:0000256" key="3">
    <source>
        <dbReference type="ARBA" id="ARBA00023163"/>
    </source>
</evidence>
<dbReference type="CDD" id="cd07377">
    <property type="entry name" value="WHTH_GntR"/>
    <property type="match status" value="1"/>
</dbReference>
<evidence type="ECO:0000313" key="6">
    <source>
        <dbReference type="Proteomes" id="UP001597285"/>
    </source>
</evidence>
<dbReference type="InterPro" id="IPR033532">
    <property type="entry name" value="AraR_ligand_bind_dom"/>
</dbReference>
<dbReference type="SUPFAM" id="SSF46785">
    <property type="entry name" value="Winged helix' DNA-binding domain"/>
    <property type="match status" value="1"/>
</dbReference>
<dbReference type="Gene3D" id="1.10.10.10">
    <property type="entry name" value="Winged helix-like DNA-binding domain superfamily/Winged helix DNA-binding domain"/>
    <property type="match status" value="1"/>
</dbReference>
<keyword evidence="1" id="KW-0805">Transcription regulation</keyword>
<keyword evidence="6" id="KW-1185">Reference proteome</keyword>
<organism evidence="5 6">
    <name type="scientific">Carnobacterium antarcticum</name>
    <dbReference type="NCBI Taxonomy" id="2126436"/>
    <lineage>
        <taxon>Bacteria</taxon>
        <taxon>Bacillati</taxon>
        <taxon>Bacillota</taxon>
        <taxon>Bacilli</taxon>
        <taxon>Lactobacillales</taxon>
        <taxon>Carnobacteriaceae</taxon>
        <taxon>Carnobacterium</taxon>
    </lineage>
</organism>
<sequence length="364" mass="41360">MASEPKYIVIKNKLKQLILNGEYDIGSKIPSEAELKDKFNVSRHTIRQSISELANDGYLRREQGSGTYVSNQYQIETKETSQKTIGVITTYLSDYIFPSIIRGIEDELSKKGYALLLSSTQNNVENEKRSLEMMLEKHIDGLIVEPTKSAELNPNLNYYLRMQERGIPYVSINASYEELDAPEIRMNDILASEKLTSHLLELGHTRICMITKTDDLQGKERMKGFIRAYSKVNKTFDGSLMITFDTEHIGELPKDIDRVLKLENSPTAFVCYNDQIAIKVIERVTNSGKEVPLDISVVSHDNSLLSTATDIKLTSINHPKEQLGRDAANWIIQAIEKNSFKQQSIIYEPELIMRSSTSKNNEID</sequence>
<dbReference type="CDD" id="cd01541">
    <property type="entry name" value="PBP1_AraR"/>
    <property type="match status" value="1"/>
</dbReference>
<dbReference type="PROSITE" id="PS50949">
    <property type="entry name" value="HTH_GNTR"/>
    <property type="match status" value="1"/>
</dbReference>
<dbReference type="InterPro" id="IPR046335">
    <property type="entry name" value="LacI/GalR-like_sensor"/>
</dbReference>
<dbReference type="Pfam" id="PF13377">
    <property type="entry name" value="Peripla_BP_3"/>
    <property type="match status" value="1"/>
</dbReference>